<keyword evidence="2" id="KW-1185">Reference proteome</keyword>
<evidence type="ECO:0000313" key="1">
    <source>
        <dbReference type="EMBL" id="KAF6135495.1"/>
    </source>
</evidence>
<evidence type="ECO:0000313" key="2">
    <source>
        <dbReference type="Proteomes" id="UP000541444"/>
    </source>
</evidence>
<name>A0A7J7KYP7_9MAGN</name>
<dbReference type="AlphaFoldDB" id="A0A7J7KYP7"/>
<dbReference type="Proteomes" id="UP000541444">
    <property type="component" value="Unassembled WGS sequence"/>
</dbReference>
<proteinExistence type="predicted"/>
<feature type="non-terminal residue" evidence="1">
    <location>
        <position position="1"/>
    </location>
</feature>
<gene>
    <name evidence="1" type="ORF">GIB67_015348</name>
</gene>
<dbReference type="PANTHER" id="PTHR38384">
    <property type="entry name" value="MEMBRANE LIPOPROTEIN-RELATED"/>
    <property type="match status" value="1"/>
</dbReference>
<reference evidence="1 2" key="1">
    <citation type="journal article" date="2020" name="IScience">
        <title>Genome Sequencing of the Endangered Kingdonia uniflora (Circaeasteraceae, Ranunculales) Reveals Potential Mechanisms of Evolutionary Specialization.</title>
        <authorList>
            <person name="Sun Y."/>
            <person name="Deng T."/>
            <person name="Zhang A."/>
            <person name="Moore M.J."/>
            <person name="Landis J.B."/>
            <person name="Lin N."/>
            <person name="Zhang H."/>
            <person name="Zhang X."/>
            <person name="Huang J."/>
            <person name="Zhang X."/>
            <person name="Sun H."/>
            <person name="Wang H."/>
        </authorList>
    </citation>
    <scope>NUCLEOTIDE SEQUENCE [LARGE SCALE GENOMIC DNA]</scope>
    <source>
        <strain evidence="1">TB1705</strain>
        <tissue evidence="1">Leaf</tissue>
    </source>
</reference>
<dbReference type="EMBL" id="JACGCM010002784">
    <property type="protein sequence ID" value="KAF6135495.1"/>
    <property type="molecule type" value="Genomic_DNA"/>
</dbReference>
<dbReference type="OrthoDB" id="1851682at2759"/>
<dbReference type="PANTHER" id="PTHR38384:SF2">
    <property type="entry name" value="MEMBRANE LIPOPROTEIN"/>
    <property type="match status" value="1"/>
</dbReference>
<accession>A0A7J7KYP7</accession>
<sequence length="70" mass="7813">LYPVLKWLVDGENANSVLNACYSRSFLCCFFMVTLPSQYGFMFGRESALKDLGTLIDDLRNSNSSNNAPP</sequence>
<comment type="caution">
    <text evidence="1">The sequence shown here is derived from an EMBL/GenBank/DDBJ whole genome shotgun (WGS) entry which is preliminary data.</text>
</comment>
<organism evidence="1 2">
    <name type="scientific">Kingdonia uniflora</name>
    <dbReference type="NCBI Taxonomy" id="39325"/>
    <lineage>
        <taxon>Eukaryota</taxon>
        <taxon>Viridiplantae</taxon>
        <taxon>Streptophyta</taxon>
        <taxon>Embryophyta</taxon>
        <taxon>Tracheophyta</taxon>
        <taxon>Spermatophyta</taxon>
        <taxon>Magnoliopsida</taxon>
        <taxon>Ranunculales</taxon>
        <taxon>Circaeasteraceae</taxon>
        <taxon>Kingdonia</taxon>
    </lineage>
</organism>
<protein>
    <submittedName>
        <fullName evidence="1">Uncharacterized protein</fullName>
    </submittedName>
</protein>